<proteinExistence type="predicted"/>
<protein>
    <submittedName>
        <fullName evidence="1">Uncharacterized protein</fullName>
    </submittedName>
</protein>
<accession>A0A645B5Z0</accession>
<comment type="caution">
    <text evidence="1">The sequence shown here is derived from an EMBL/GenBank/DDBJ whole genome shotgun (WGS) entry which is preliminary data.</text>
</comment>
<gene>
    <name evidence="1" type="ORF">SDC9_107686</name>
</gene>
<name>A0A645B5Z0_9ZZZZ</name>
<evidence type="ECO:0000313" key="1">
    <source>
        <dbReference type="EMBL" id="MPM60832.1"/>
    </source>
</evidence>
<reference evidence="1" key="1">
    <citation type="submission" date="2019-08" db="EMBL/GenBank/DDBJ databases">
        <authorList>
            <person name="Kucharzyk K."/>
            <person name="Murdoch R.W."/>
            <person name="Higgins S."/>
            <person name="Loffler F."/>
        </authorList>
    </citation>
    <scope>NUCLEOTIDE SEQUENCE</scope>
</reference>
<organism evidence="1">
    <name type="scientific">bioreactor metagenome</name>
    <dbReference type="NCBI Taxonomy" id="1076179"/>
    <lineage>
        <taxon>unclassified sequences</taxon>
        <taxon>metagenomes</taxon>
        <taxon>ecological metagenomes</taxon>
    </lineage>
</organism>
<dbReference type="AlphaFoldDB" id="A0A645B5Z0"/>
<dbReference type="EMBL" id="VSSQ01018012">
    <property type="protein sequence ID" value="MPM60832.1"/>
    <property type="molecule type" value="Genomic_DNA"/>
</dbReference>
<sequence length="182" mass="19804">MGFRDEIADDGKGGWFDQGENDFALMPLGTITAAGVPFRVIDPAANGGRSVIILRGQSRPGFPAEVRGLPVNRKADRLYFLHTCGWNPKPGERVLSYFVHYEDGTKEEIPIHNGNEISGWWGGLADSAKIAVESSNPFCSSIRLYCYCWQNPHPEKPIRSLDAVSASGAGVPAIVAVTTETR</sequence>